<name>A0A0V1MUS8_9BILA</name>
<dbReference type="EMBL" id="JYDO01000041">
    <property type="protein sequence ID" value="KRZ75198.1"/>
    <property type="molecule type" value="Genomic_DNA"/>
</dbReference>
<dbReference type="Proteomes" id="UP000054843">
    <property type="component" value="Unassembled WGS sequence"/>
</dbReference>
<gene>
    <name evidence="1" type="ORF">T10_477</name>
</gene>
<dbReference type="Pfam" id="PF03564">
    <property type="entry name" value="DUF1759"/>
    <property type="match status" value="1"/>
</dbReference>
<proteinExistence type="predicted"/>
<evidence type="ECO:0000313" key="1">
    <source>
        <dbReference type="EMBL" id="KRZ75198.1"/>
    </source>
</evidence>
<dbReference type="InterPro" id="IPR005312">
    <property type="entry name" value="DUF1759"/>
</dbReference>
<reference evidence="1 2" key="1">
    <citation type="submission" date="2015-01" db="EMBL/GenBank/DDBJ databases">
        <title>Evolution of Trichinella species and genotypes.</title>
        <authorList>
            <person name="Korhonen P.K."/>
            <person name="Edoardo P."/>
            <person name="Giuseppe L.R."/>
            <person name="Gasser R.B."/>
        </authorList>
    </citation>
    <scope>NUCLEOTIDE SEQUENCE [LARGE SCALE GENOMIC DNA]</scope>
    <source>
        <strain evidence="1">ISS1980</strain>
    </source>
</reference>
<organism evidence="1 2">
    <name type="scientific">Trichinella papuae</name>
    <dbReference type="NCBI Taxonomy" id="268474"/>
    <lineage>
        <taxon>Eukaryota</taxon>
        <taxon>Metazoa</taxon>
        <taxon>Ecdysozoa</taxon>
        <taxon>Nematoda</taxon>
        <taxon>Enoplea</taxon>
        <taxon>Dorylaimia</taxon>
        <taxon>Trichinellida</taxon>
        <taxon>Trichinellidae</taxon>
        <taxon>Trichinella</taxon>
    </lineage>
</organism>
<dbReference type="AlphaFoldDB" id="A0A0V1MUS8"/>
<dbReference type="PANTHER" id="PTHR22954">
    <property type="entry name" value="RETROVIRAL PROTEASE-RELATED"/>
    <property type="match status" value="1"/>
</dbReference>
<accession>A0A0V1MUS8</accession>
<keyword evidence="2" id="KW-1185">Reference proteome</keyword>
<protein>
    <submittedName>
        <fullName evidence="1">Uncharacterized protein</fullName>
    </submittedName>
</protein>
<comment type="caution">
    <text evidence="1">The sequence shown here is derived from an EMBL/GenBank/DDBJ whole genome shotgun (WGS) entry which is preliminary data.</text>
</comment>
<sequence>MEQVPRIRRPLKSRRTSLELPKFRGDVTEFQGFSDQVADNIQNRTDLSDAAKLTYLRGYLTGDALGSIINLSSSNADYEVAVQRRKERFDRPYAPVRKLALELLSITTGEWTTGRLSDHIDRNVDALTAMGKDPRKAELSAPESLVIAGREKLKWSKLVKADEKLRSDLTRSLTTRS</sequence>
<dbReference type="OrthoDB" id="5989194at2759"/>
<dbReference type="PANTHER" id="PTHR22954:SF3">
    <property type="entry name" value="PROTEIN CBG08539"/>
    <property type="match status" value="1"/>
</dbReference>
<evidence type="ECO:0000313" key="2">
    <source>
        <dbReference type="Proteomes" id="UP000054843"/>
    </source>
</evidence>